<comment type="similarity">
    <text evidence="2 8">Belongs to the RecO family.</text>
</comment>
<evidence type="ECO:0000256" key="1">
    <source>
        <dbReference type="ARBA" id="ARBA00003065"/>
    </source>
</evidence>
<proteinExistence type="inferred from homology"/>
<keyword evidence="11" id="KW-1185">Reference proteome</keyword>
<evidence type="ECO:0000256" key="2">
    <source>
        <dbReference type="ARBA" id="ARBA00007452"/>
    </source>
</evidence>
<dbReference type="Pfam" id="PF11967">
    <property type="entry name" value="RecO_N"/>
    <property type="match status" value="1"/>
</dbReference>
<dbReference type="InterPro" id="IPR037278">
    <property type="entry name" value="ARFGAP/RecO"/>
</dbReference>
<dbReference type="Pfam" id="PF02565">
    <property type="entry name" value="RecO_C"/>
    <property type="match status" value="1"/>
</dbReference>
<feature type="domain" description="DNA replication/recombination mediator RecO N-terminal" evidence="9">
    <location>
        <begin position="11"/>
        <end position="80"/>
    </location>
</feature>
<dbReference type="GO" id="GO:0043590">
    <property type="term" value="C:bacterial nucleoid"/>
    <property type="evidence" value="ECO:0007669"/>
    <property type="project" value="TreeGrafter"/>
</dbReference>
<evidence type="ECO:0000256" key="8">
    <source>
        <dbReference type="HAMAP-Rule" id="MF_00201"/>
    </source>
</evidence>
<dbReference type="SUPFAM" id="SSF50249">
    <property type="entry name" value="Nucleic acid-binding proteins"/>
    <property type="match status" value="1"/>
</dbReference>
<dbReference type="InterPro" id="IPR012340">
    <property type="entry name" value="NA-bd_OB-fold"/>
</dbReference>
<evidence type="ECO:0000256" key="5">
    <source>
        <dbReference type="ARBA" id="ARBA00023172"/>
    </source>
</evidence>
<comment type="function">
    <text evidence="1 8">Involved in DNA repair and RecF pathway recombination.</text>
</comment>
<dbReference type="HAMAP" id="MF_00201">
    <property type="entry name" value="RecO"/>
    <property type="match status" value="1"/>
</dbReference>
<dbReference type="InterPro" id="IPR003717">
    <property type="entry name" value="RecO"/>
</dbReference>
<dbReference type="PANTHER" id="PTHR33991:SF1">
    <property type="entry name" value="DNA REPAIR PROTEIN RECO"/>
    <property type="match status" value="1"/>
</dbReference>
<accession>A4BRZ6</accession>
<protein>
    <recommendedName>
        <fullName evidence="3 8">DNA repair protein RecO</fullName>
    </recommendedName>
    <alternativeName>
        <fullName evidence="7 8">Recombination protein O</fullName>
    </alternativeName>
</protein>
<evidence type="ECO:0000256" key="4">
    <source>
        <dbReference type="ARBA" id="ARBA00022763"/>
    </source>
</evidence>
<gene>
    <name evidence="8" type="primary">recO</name>
    <name evidence="10" type="ORF">NB231_01154</name>
</gene>
<dbReference type="InterPro" id="IPR042242">
    <property type="entry name" value="RecO_C"/>
</dbReference>
<evidence type="ECO:0000313" key="11">
    <source>
        <dbReference type="Proteomes" id="UP000003374"/>
    </source>
</evidence>
<dbReference type="GO" id="GO:0006302">
    <property type="term" value="P:double-strand break repair"/>
    <property type="evidence" value="ECO:0007669"/>
    <property type="project" value="TreeGrafter"/>
</dbReference>
<dbReference type="Proteomes" id="UP000003374">
    <property type="component" value="Unassembled WGS sequence"/>
</dbReference>
<keyword evidence="5 8" id="KW-0233">DNA recombination</keyword>
<organism evidence="10 11">
    <name type="scientific">Nitrococcus mobilis Nb-231</name>
    <dbReference type="NCBI Taxonomy" id="314278"/>
    <lineage>
        <taxon>Bacteria</taxon>
        <taxon>Pseudomonadati</taxon>
        <taxon>Pseudomonadota</taxon>
        <taxon>Gammaproteobacteria</taxon>
        <taxon>Chromatiales</taxon>
        <taxon>Ectothiorhodospiraceae</taxon>
        <taxon>Nitrococcus</taxon>
    </lineage>
</organism>
<dbReference type="RefSeq" id="WP_004999060.1">
    <property type="nucleotide sequence ID" value="NZ_CH672427.1"/>
</dbReference>
<comment type="caution">
    <text evidence="10">The sequence shown here is derived from an EMBL/GenBank/DDBJ whole genome shotgun (WGS) entry which is preliminary data.</text>
</comment>
<dbReference type="NCBIfam" id="TIGR00613">
    <property type="entry name" value="reco"/>
    <property type="match status" value="1"/>
</dbReference>
<keyword evidence="4 8" id="KW-0227">DNA damage</keyword>
<dbReference type="Gene3D" id="1.20.1440.120">
    <property type="entry name" value="Recombination protein O, C-terminal domain"/>
    <property type="match status" value="1"/>
</dbReference>
<evidence type="ECO:0000256" key="7">
    <source>
        <dbReference type="ARBA" id="ARBA00033409"/>
    </source>
</evidence>
<keyword evidence="6 8" id="KW-0234">DNA repair</keyword>
<name>A4BRZ6_9GAMM</name>
<dbReference type="STRING" id="314278.NB231_01154"/>
<reference evidence="10 11" key="1">
    <citation type="submission" date="2006-02" db="EMBL/GenBank/DDBJ databases">
        <authorList>
            <person name="Waterbury J."/>
            <person name="Ferriera S."/>
            <person name="Johnson J."/>
            <person name="Kravitz S."/>
            <person name="Halpern A."/>
            <person name="Remington K."/>
            <person name="Beeson K."/>
            <person name="Tran B."/>
            <person name="Rogers Y.-H."/>
            <person name="Friedman R."/>
            <person name="Venter J.C."/>
        </authorList>
    </citation>
    <scope>NUCLEOTIDE SEQUENCE [LARGE SCALE GENOMIC DNA]</scope>
    <source>
        <strain evidence="10 11">Nb-231</strain>
    </source>
</reference>
<evidence type="ECO:0000259" key="9">
    <source>
        <dbReference type="Pfam" id="PF11967"/>
    </source>
</evidence>
<dbReference type="PANTHER" id="PTHR33991">
    <property type="entry name" value="DNA REPAIR PROTEIN RECO"/>
    <property type="match status" value="1"/>
</dbReference>
<dbReference type="EMBL" id="AAOF01000008">
    <property type="protein sequence ID" value="EAR21475.1"/>
    <property type="molecule type" value="Genomic_DNA"/>
</dbReference>
<evidence type="ECO:0000256" key="3">
    <source>
        <dbReference type="ARBA" id="ARBA00021310"/>
    </source>
</evidence>
<evidence type="ECO:0000313" key="10">
    <source>
        <dbReference type="EMBL" id="EAR21475.1"/>
    </source>
</evidence>
<dbReference type="AlphaFoldDB" id="A4BRZ6"/>
<dbReference type="GO" id="GO:0006310">
    <property type="term" value="P:DNA recombination"/>
    <property type="evidence" value="ECO:0007669"/>
    <property type="project" value="UniProtKB-UniRule"/>
</dbReference>
<sequence length="249" mass="27785">MMAERRSSLLEPAYVLHRRAYRESSAIAELFTAEHGRLGVVARGVRSSRSRWRALLQPFTPLSVSWQARGDLGTLTDVELQWRSTLPTGRRLVSGFYLNELLLRVLQREDPYPELFQCYAGAVLMLASRGAEQPLLRCFERDLLAAMGYGLLLSHDADGSPIEPQRWYRYEIDKGAVPVTAPRGRLVVQGATLSALASGVFPNAGVEVQARQLMRAALRPHVGERPLKSRELYAQYLGAKSQPQPRGDG</sequence>
<dbReference type="Gene3D" id="2.40.50.140">
    <property type="entry name" value="Nucleic acid-binding proteins"/>
    <property type="match status" value="1"/>
</dbReference>
<evidence type="ECO:0000256" key="6">
    <source>
        <dbReference type="ARBA" id="ARBA00023204"/>
    </source>
</evidence>
<dbReference type="InterPro" id="IPR022572">
    <property type="entry name" value="DNA_rep/recomb_RecO_N"/>
</dbReference>
<dbReference type="HOGENOM" id="CLU_066645_1_0_6"/>
<dbReference type="eggNOG" id="COG1381">
    <property type="taxonomic scope" value="Bacteria"/>
</dbReference>
<dbReference type="SUPFAM" id="SSF57863">
    <property type="entry name" value="ArfGap/RecO-like zinc finger"/>
    <property type="match status" value="1"/>
</dbReference>